<feature type="transmembrane region" description="Helical" evidence="7">
    <location>
        <begin position="102"/>
        <end position="123"/>
    </location>
</feature>
<name>A0ABX9BFG7_9BACL</name>
<comment type="caution">
    <text evidence="9">The sequence shown here is derived from an EMBL/GenBank/DDBJ whole genome shotgun (WGS) entry which is preliminary data.</text>
</comment>
<dbReference type="PANTHER" id="PTHR23501">
    <property type="entry name" value="MAJOR FACILITATOR SUPERFAMILY"/>
    <property type="match status" value="1"/>
</dbReference>
<evidence type="ECO:0000313" key="10">
    <source>
        <dbReference type="Proteomes" id="UP000248827"/>
    </source>
</evidence>
<protein>
    <submittedName>
        <fullName evidence="9">EmrB/QacA subfamily drug resistance transporter</fullName>
    </submittedName>
</protein>
<accession>A0ABX9BFG7</accession>
<evidence type="ECO:0000256" key="3">
    <source>
        <dbReference type="ARBA" id="ARBA00022475"/>
    </source>
</evidence>
<keyword evidence="6 7" id="KW-0472">Membrane</keyword>
<dbReference type="Pfam" id="PF07690">
    <property type="entry name" value="MFS_1"/>
    <property type="match status" value="1"/>
</dbReference>
<evidence type="ECO:0000313" key="9">
    <source>
        <dbReference type="EMBL" id="RAI89789.1"/>
    </source>
</evidence>
<evidence type="ECO:0000256" key="5">
    <source>
        <dbReference type="ARBA" id="ARBA00022989"/>
    </source>
</evidence>
<dbReference type="NCBIfam" id="TIGR00711">
    <property type="entry name" value="efflux_EmrB"/>
    <property type="match status" value="1"/>
</dbReference>
<feature type="transmembrane region" description="Helical" evidence="7">
    <location>
        <begin position="303"/>
        <end position="325"/>
    </location>
</feature>
<dbReference type="CDD" id="cd17502">
    <property type="entry name" value="MFS_Azr1_MDR_like"/>
    <property type="match status" value="1"/>
</dbReference>
<evidence type="ECO:0000256" key="4">
    <source>
        <dbReference type="ARBA" id="ARBA00022692"/>
    </source>
</evidence>
<feature type="domain" description="Major facilitator superfamily (MFS) profile" evidence="8">
    <location>
        <begin position="12"/>
        <end position="490"/>
    </location>
</feature>
<keyword evidence="4 7" id="KW-0812">Transmembrane</keyword>
<dbReference type="InterPro" id="IPR036259">
    <property type="entry name" value="MFS_trans_sf"/>
</dbReference>
<dbReference type="Proteomes" id="UP000248827">
    <property type="component" value="Unassembled WGS sequence"/>
</dbReference>
<keyword evidence="3" id="KW-1003">Cell membrane</keyword>
<dbReference type="Gene3D" id="1.20.1250.20">
    <property type="entry name" value="MFS general substrate transporter like domains"/>
    <property type="match status" value="1"/>
</dbReference>
<evidence type="ECO:0000259" key="8">
    <source>
        <dbReference type="PROSITE" id="PS50850"/>
    </source>
</evidence>
<comment type="subcellular location">
    <subcellularLocation>
        <location evidence="1">Cell membrane</location>
        <topology evidence="1">Multi-pass membrane protein</topology>
    </subcellularLocation>
</comment>
<dbReference type="EMBL" id="QLLI01000013">
    <property type="protein sequence ID" value="RAI89789.1"/>
    <property type="molecule type" value="Genomic_DNA"/>
</dbReference>
<dbReference type="SUPFAM" id="SSF103473">
    <property type="entry name" value="MFS general substrate transporter"/>
    <property type="match status" value="2"/>
</dbReference>
<feature type="transmembrane region" description="Helical" evidence="7">
    <location>
        <begin position="332"/>
        <end position="350"/>
    </location>
</feature>
<feature type="transmembrane region" description="Helical" evidence="7">
    <location>
        <begin position="77"/>
        <end position="96"/>
    </location>
</feature>
<keyword evidence="5 7" id="KW-1133">Transmembrane helix</keyword>
<feature type="transmembrane region" description="Helical" evidence="7">
    <location>
        <begin position="196"/>
        <end position="218"/>
    </location>
</feature>
<dbReference type="Gene3D" id="1.20.1720.10">
    <property type="entry name" value="Multidrug resistance protein D"/>
    <property type="match status" value="1"/>
</dbReference>
<sequence length="507" mass="54753">MVSAKKNNKTLVLVGLLTGLIFSGLDETVVATVMPTIIRDLHGLSFYGWVAGIYMLTMTIFMPILGKMGDLYGRKRIYLICIALFISGSIVSGLAISMPMLLVGRGIQGIGAGGLMPLAMVIIGDTYPLEQRAKIQSLIGPVMFLPQLLGPTLGGYIVGHINWHWVFLINLPVGLLTALIIGIGMREKRSERKRSIDWVGAFTMMLGLLSLLLAPVLVDSQGLAWSSPWVIGLLVISALLFMLLVRIEKKAKEPLVPLHLFKNRTVVVMSLFVFVLMLGLMGGFSSFPFFAQNVMGLTPTSSGYLNLALMAGAVPVSILIGFLITRVSYRNLFIVSFVFPIVGMYLLAQVGVGTSVLYIIIAFFITGLGMGALFGGDNLIVQESVDKEDSGIAIATVQLFQSIGITIGMSVFGSLLAQNIKSSINNLGNQLQKGAAKAIAMGDIPQGLTPDMIEKVQQAFSNAFQNIFAIGFGFAIVAFIIVWFLKKEVLSKKEENEELAKGSESKS</sequence>
<dbReference type="InterPro" id="IPR011701">
    <property type="entry name" value="MFS"/>
</dbReference>
<dbReference type="PRINTS" id="PR01036">
    <property type="entry name" value="TCRTETB"/>
</dbReference>
<evidence type="ECO:0000256" key="2">
    <source>
        <dbReference type="ARBA" id="ARBA00022448"/>
    </source>
</evidence>
<feature type="transmembrane region" description="Helical" evidence="7">
    <location>
        <begin position="356"/>
        <end position="380"/>
    </location>
</feature>
<reference evidence="9 10" key="1">
    <citation type="submission" date="2018-06" db="EMBL/GenBank/DDBJ databases">
        <title>Freshwater and sediment microbial communities from various areas in North America, analyzing microbe dynamics in response to fracking.</title>
        <authorList>
            <person name="Lamendella R."/>
        </authorList>
    </citation>
    <scope>NUCLEOTIDE SEQUENCE [LARGE SCALE GENOMIC DNA]</scope>
    <source>
        <strain evidence="9 10">NG-13</strain>
    </source>
</reference>
<dbReference type="PROSITE" id="PS50850">
    <property type="entry name" value="MFS"/>
    <property type="match status" value="1"/>
</dbReference>
<evidence type="ECO:0000256" key="7">
    <source>
        <dbReference type="SAM" id="Phobius"/>
    </source>
</evidence>
<dbReference type="RefSeq" id="WP_111620792.1">
    <property type="nucleotide sequence ID" value="NZ_QLLI01000013.1"/>
</dbReference>
<feature type="transmembrane region" description="Helical" evidence="7">
    <location>
        <begin position="163"/>
        <end position="184"/>
    </location>
</feature>
<evidence type="ECO:0000256" key="1">
    <source>
        <dbReference type="ARBA" id="ARBA00004651"/>
    </source>
</evidence>
<dbReference type="InterPro" id="IPR020846">
    <property type="entry name" value="MFS_dom"/>
</dbReference>
<organism evidence="9 10">
    <name type="scientific">Paenibacillus pabuli</name>
    <dbReference type="NCBI Taxonomy" id="1472"/>
    <lineage>
        <taxon>Bacteria</taxon>
        <taxon>Bacillati</taxon>
        <taxon>Bacillota</taxon>
        <taxon>Bacilli</taxon>
        <taxon>Bacillales</taxon>
        <taxon>Paenibacillaceae</taxon>
        <taxon>Paenibacillus</taxon>
    </lineage>
</organism>
<feature type="transmembrane region" description="Helical" evidence="7">
    <location>
        <begin position="266"/>
        <end position="291"/>
    </location>
</feature>
<feature type="transmembrane region" description="Helical" evidence="7">
    <location>
        <begin position="392"/>
        <end position="417"/>
    </location>
</feature>
<gene>
    <name evidence="9" type="ORF">DET54_11372</name>
</gene>
<dbReference type="PANTHER" id="PTHR23501:SF191">
    <property type="entry name" value="VACUOLAR BASIC AMINO ACID TRANSPORTER 4"/>
    <property type="match status" value="1"/>
</dbReference>
<dbReference type="InterPro" id="IPR004638">
    <property type="entry name" value="EmrB-like"/>
</dbReference>
<proteinExistence type="predicted"/>
<feature type="transmembrane region" description="Helical" evidence="7">
    <location>
        <begin position="47"/>
        <end position="65"/>
    </location>
</feature>
<keyword evidence="10" id="KW-1185">Reference proteome</keyword>
<evidence type="ECO:0000256" key="6">
    <source>
        <dbReference type="ARBA" id="ARBA00023136"/>
    </source>
</evidence>
<feature type="transmembrane region" description="Helical" evidence="7">
    <location>
        <begin position="224"/>
        <end position="245"/>
    </location>
</feature>
<feature type="transmembrane region" description="Helical" evidence="7">
    <location>
        <begin position="135"/>
        <end position="157"/>
    </location>
</feature>
<keyword evidence="2" id="KW-0813">Transport</keyword>
<feature type="transmembrane region" description="Helical" evidence="7">
    <location>
        <begin position="467"/>
        <end position="485"/>
    </location>
</feature>